<feature type="compositionally biased region" description="Low complexity" evidence="1">
    <location>
        <begin position="35"/>
        <end position="49"/>
    </location>
</feature>
<dbReference type="EMBL" id="OZ034816">
    <property type="protein sequence ID" value="CAL1379460.1"/>
    <property type="molecule type" value="Genomic_DNA"/>
</dbReference>
<evidence type="ECO:0000256" key="2">
    <source>
        <dbReference type="SAM" id="Phobius"/>
    </source>
</evidence>
<name>A0AAV2E1M7_9ROSI</name>
<sequence>MIEIYAAAWLRDVQIGSVRVLISNVQIDVQIVSTPSSLPPASASTTSSTPRPPPGVRRISMRRPPMLVVPIPIGTIPLLTGTYQWLPYHYSLVPLSSGCRRESAGENSPEKNFVSRCGVAAGERKRERERDR</sequence>
<gene>
    <name evidence="3" type="ORF">LTRI10_LOCUS20977</name>
</gene>
<evidence type="ECO:0000256" key="1">
    <source>
        <dbReference type="SAM" id="MobiDB-lite"/>
    </source>
</evidence>
<protein>
    <submittedName>
        <fullName evidence="3">Uncharacterized protein</fullName>
    </submittedName>
</protein>
<feature type="region of interest" description="Disordered" evidence="1">
    <location>
        <begin position="35"/>
        <end position="61"/>
    </location>
</feature>
<organism evidence="3 4">
    <name type="scientific">Linum trigynum</name>
    <dbReference type="NCBI Taxonomy" id="586398"/>
    <lineage>
        <taxon>Eukaryota</taxon>
        <taxon>Viridiplantae</taxon>
        <taxon>Streptophyta</taxon>
        <taxon>Embryophyta</taxon>
        <taxon>Tracheophyta</taxon>
        <taxon>Spermatophyta</taxon>
        <taxon>Magnoliopsida</taxon>
        <taxon>eudicotyledons</taxon>
        <taxon>Gunneridae</taxon>
        <taxon>Pentapetalae</taxon>
        <taxon>rosids</taxon>
        <taxon>fabids</taxon>
        <taxon>Malpighiales</taxon>
        <taxon>Linaceae</taxon>
        <taxon>Linum</taxon>
    </lineage>
</organism>
<dbReference type="Proteomes" id="UP001497516">
    <property type="component" value="Chromosome 3"/>
</dbReference>
<keyword evidence="2" id="KW-0812">Transmembrane</keyword>
<keyword evidence="4" id="KW-1185">Reference proteome</keyword>
<keyword evidence="2" id="KW-0472">Membrane</keyword>
<proteinExistence type="predicted"/>
<evidence type="ECO:0000313" key="4">
    <source>
        <dbReference type="Proteomes" id="UP001497516"/>
    </source>
</evidence>
<dbReference type="AlphaFoldDB" id="A0AAV2E1M7"/>
<evidence type="ECO:0000313" key="3">
    <source>
        <dbReference type="EMBL" id="CAL1379460.1"/>
    </source>
</evidence>
<keyword evidence="2" id="KW-1133">Transmembrane helix</keyword>
<feature type="transmembrane region" description="Helical" evidence="2">
    <location>
        <begin position="67"/>
        <end position="86"/>
    </location>
</feature>
<accession>A0AAV2E1M7</accession>
<reference evidence="3 4" key="1">
    <citation type="submission" date="2024-04" db="EMBL/GenBank/DDBJ databases">
        <authorList>
            <person name="Fracassetti M."/>
        </authorList>
    </citation>
    <scope>NUCLEOTIDE SEQUENCE [LARGE SCALE GENOMIC DNA]</scope>
</reference>